<feature type="transmembrane region" description="Helical" evidence="1">
    <location>
        <begin position="142"/>
        <end position="159"/>
    </location>
</feature>
<protein>
    <submittedName>
        <fullName evidence="2">Uncharacterized protein</fullName>
    </submittedName>
</protein>
<gene>
    <name evidence="2" type="ORF">C8P66_10766</name>
</gene>
<organism evidence="2 3">
    <name type="scientific">Humitalea rosea</name>
    <dbReference type="NCBI Taxonomy" id="990373"/>
    <lineage>
        <taxon>Bacteria</taxon>
        <taxon>Pseudomonadati</taxon>
        <taxon>Pseudomonadota</taxon>
        <taxon>Alphaproteobacteria</taxon>
        <taxon>Acetobacterales</taxon>
        <taxon>Roseomonadaceae</taxon>
        <taxon>Humitalea</taxon>
    </lineage>
</organism>
<feature type="transmembrane region" description="Helical" evidence="1">
    <location>
        <begin position="6"/>
        <end position="27"/>
    </location>
</feature>
<name>A0A2W7INT2_9PROT</name>
<sequence length="197" mass="20672">MGGFEVWPVLVDGMAALLAFALAFGMLRLGAFQYGTLAPHGAEATPVLHMLGLVAGALGGVGLLLPDAGLFRAGEIFATDGAWSIGLPVFLERHALPAMATLRAAADGLQGKAGVLALLTGWGAILVLGAAIIMARRLWPGWRAAGAVCLLAVWIAVILHYAAHLLAWSLAQLNIWVLPLLLLLFQRWRYAAPATGH</sequence>
<dbReference type="AlphaFoldDB" id="A0A2W7INT2"/>
<proteinExistence type="predicted"/>
<evidence type="ECO:0000256" key="1">
    <source>
        <dbReference type="SAM" id="Phobius"/>
    </source>
</evidence>
<evidence type="ECO:0000313" key="2">
    <source>
        <dbReference type="EMBL" id="PZW47028.1"/>
    </source>
</evidence>
<keyword evidence="1" id="KW-0472">Membrane</keyword>
<dbReference type="Proteomes" id="UP000249688">
    <property type="component" value="Unassembled WGS sequence"/>
</dbReference>
<feature type="transmembrane region" description="Helical" evidence="1">
    <location>
        <begin position="47"/>
        <end position="65"/>
    </location>
</feature>
<keyword evidence="3" id="KW-1185">Reference proteome</keyword>
<keyword evidence="1" id="KW-0812">Transmembrane</keyword>
<comment type="caution">
    <text evidence="2">The sequence shown here is derived from an EMBL/GenBank/DDBJ whole genome shotgun (WGS) entry which is preliminary data.</text>
</comment>
<feature type="transmembrane region" description="Helical" evidence="1">
    <location>
        <begin position="113"/>
        <end position="135"/>
    </location>
</feature>
<evidence type="ECO:0000313" key="3">
    <source>
        <dbReference type="Proteomes" id="UP000249688"/>
    </source>
</evidence>
<dbReference type="EMBL" id="QKYU01000007">
    <property type="protein sequence ID" value="PZW47028.1"/>
    <property type="molecule type" value="Genomic_DNA"/>
</dbReference>
<accession>A0A2W7INT2</accession>
<reference evidence="2 3" key="1">
    <citation type="submission" date="2018-06" db="EMBL/GenBank/DDBJ databases">
        <title>Genomic Encyclopedia of Archaeal and Bacterial Type Strains, Phase II (KMG-II): from individual species to whole genera.</title>
        <authorList>
            <person name="Goeker M."/>
        </authorList>
    </citation>
    <scope>NUCLEOTIDE SEQUENCE [LARGE SCALE GENOMIC DNA]</scope>
    <source>
        <strain evidence="2 3">DSM 24525</strain>
    </source>
</reference>
<dbReference type="RefSeq" id="WP_111397631.1">
    <property type="nucleotide sequence ID" value="NZ_QKYU01000007.1"/>
</dbReference>
<keyword evidence="1" id="KW-1133">Transmembrane helix</keyword>
<feature type="transmembrane region" description="Helical" evidence="1">
    <location>
        <begin position="165"/>
        <end position="185"/>
    </location>
</feature>